<dbReference type="AlphaFoldDB" id="A0A3D8GPF3"/>
<name>A0A3D8GPF3_9BACI</name>
<evidence type="ECO:0000313" key="2">
    <source>
        <dbReference type="Proteomes" id="UP000257144"/>
    </source>
</evidence>
<reference evidence="1 2" key="1">
    <citation type="submission" date="2018-07" db="EMBL/GenBank/DDBJ databases">
        <title>Bacillus sp. YLB-04 draft genome sequence.</title>
        <authorList>
            <person name="Yu L."/>
            <person name="Tang X."/>
        </authorList>
    </citation>
    <scope>NUCLEOTIDE SEQUENCE [LARGE SCALE GENOMIC DNA]</scope>
    <source>
        <strain evidence="1 2">YLB-04</strain>
    </source>
</reference>
<keyword evidence="2" id="KW-1185">Reference proteome</keyword>
<organism evidence="1 2">
    <name type="scientific">Neobacillus piezotolerans</name>
    <dbReference type="NCBI Taxonomy" id="2259171"/>
    <lineage>
        <taxon>Bacteria</taxon>
        <taxon>Bacillati</taxon>
        <taxon>Bacillota</taxon>
        <taxon>Bacilli</taxon>
        <taxon>Bacillales</taxon>
        <taxon>Bacillaceae</taxon>
        <taxon>Neobacillus</taxon>
    </lineage>
</organism>
<evidence type="ECO:0000313" key="1">
    <source>
        <dbReference type="EMBL" id="RDU36049.1"/>
    </source>
</evidence>
<accession>A0A3D8GPF3</accession>
<protein>
    <submittedName>
        <fullName evidence="1">Uncharacterized protein</fullName>
    </submittedName>
</protein>
<dbReference type="OrthoDB" id="2928548at2"/>
<gene>
    <name evidence="1" type="ORF">DRW41_15795</name>
</gene>
<sequence>MKMVRNRMRNRVIVDQVNVNAIDTASGIFVGINYANNWSSHRKTNYGFGSMSNCRVSGNYSYVIDNDIVDTPINSNAISIMEREPNSSLNHVDVVGINVNVLDSCAALAVGENDLNGWSTHSKRNAGQGRLIGNIQNAKNATYVSDHDIIDSQINHLTHF</sequence>
<dbReference type="RefSeq" id="WP_115452977.1">
    <property type="nucleotide sequence ID" value="NZ_QNQT01000007.1"/>
</dbReference>
<dbReference type="EMBL" id="QNQT01000007">
    <property type="protein sequence ID" value="RDU36049.1"/>
    <property type="molecule type" value="Genomic_DNA"/>
</dbReference>
<comment type="caution">
    <text evidence="1">The sequence shown here is derived from an EMBL/GenBank/DDBJ whole genome shotgun (WGS) entry which is preliminary data.</text>
</comment>
<dbReference type="Proteomes" id="UP000257144">
    <property type="component" value="Unassembled WGS sequence"/>
</dbReference>
<proteinExistence type="predicted"/>